<feature type="transmembrane region" description="Helical" evidence="10">
    <location>
        <begin position="502"/>
        <end position="521"/>
    </location>
</feature>
<feature type="transmembrane region" description="Helical" evidence="10">
    <location>
        <begin position="191"/>
        <end position="207"/>
    </location>
</feature>
<dbReference type="EMBL" id="MPUH01000013">
    <property type="protein sequence ID" value="OMJ95390.1"/>
    <property type="molecule type" value="Genomic_DNA"/>
</dbReference>
<dbReference type="PRINTS" id="PR01084">
    <property type="entry name" value="NAHEXCHNGR"/>
</dbReference>
<dbReference type="PROSITE" id="PS00022">
    <property type="entry name" value="EGF_1"/>
    <property type="match status" value="1"/>
</dbReference>
<keyword evidence="9" id="KW-0245">EGF-like domain</keyword>
<keyword evidence="9" id="KW-1015">Disulfide bond</keyword>
<dbReference type="InterPro" id="IPR002049">
    <property type="entry name" value="LE_dom"/>
</dbReference>
<protein>
    <recommendedName>
        <fullName evidence="12">EGF-like domain-containing protein</fullName>
    </recommendedName>
</protein>
<evidence type="ECO:0000313" key="14">
    <source>
        <dbReference type="Proteomes" id="UP000187209"/>
    </source>
</evidence>
<evidence type="ECO:0000256" key="11">
    <source>
        <dbReference type="SAM" id="SignalP"/>
    </source>
</evidence>
<dbReference type="InterPro" id="IPR000742">
    <property type="entry name" value="EGF"/>
</dbReference>
<dbReference type="SMART" id="SM00181">
    <property type="entry name" value="EGF"/>
    <property type="match status" value="2"/>
</dbReference>
<keyword evidence="6" id="KW-0406">Ion transport</keyword>
<dbReference type="GO" id="GO:0098719">
    <property type="term" value="P:sodium ion import across plasma membrane"/>
    <property type="evidence" value="ECO:0007669"/>
    <property type="project" value="TreeGrafter"/>
</dbReference>
<keyword evidence="14" id="KW-1185">Reference proteome</keyword>
<comment type="caution">
    <text evidence="13">The sequence shown here is derived from an EMBL/GenBank/DDBJ whole genome shotgun (WGS) entry which is preliminary data.</text>
</comment>
<dbReference type="GO" id="GO:0005886">
    <property type="term" value="C:plasma membrane"/>
    <property type="evidence" value="ECO:0007669"/>
    <property type="project" value="TreeGrafter"/>
</dbReference>
<dbReference type="Gene3D" id="6.10.140.1330">
    <property type="match status" value="1"/>
</dbReference>
<evidence type="ECO:0000256" key="6">
    <source>
        <dbReference type="ARBA" id="ARBA00023065"/>
    </source>
</evidence>
<feature type="domain" description="EGF-like" evidence="12">
    <location>
        <begin position="16"/>
        <end position="62"/>
    </location>
</feature>
<dbReference type="GO" id="GO:0015385">
    <property type="term" value="F:sodium:proton antiporter activity"/>
    <property type="evidence" value="ECO:0007669"/>
    <property type="project" value="InterPro"/>
</dbReference>
<name>A0A1R2D2F4_9CILI</name>
<feature type="transmembrane region" description="Helical" evidence="10">
    <location>
        <begin position="465"/>
        <end position="490"/>
    </location>
</feature>
<evidence type="ECO:0000256" key="7">
    <source>
        <dbReference type="ARBA" id="ARBA00023136"/>
    </source>
</evidence>
<keyword evidence="3 10" id="KW-0812">Transmembrane</keyword>
<dbReference type="PROSITE" id="PS50026">
    <property type="entry name" value="EGF_3"/>
    <property type="match status" value="1"/>
</dbReference>
<feature type="disulfide bond" evidence="9">
    <location>
        <begin position="20"/>
        <end position="30"/>
    </location>
</feature>
<feature type="transmembrane region" description="Helical" evidence="10">
    <location>
        <begin position="404"/>
        <end position="425"/>
    </location>
</feature>
<reference evidence="13 14" key="1">
    <citation type="submission" date="2016-11" db="EMBL/GenBank/DDBJ databases">
        <title>The macronuclear genome of Stentor coeruleus: a giant cell with tiny introns.</title>
        <authorList>
            <person name="Slabodnick M."/>
            <person name="Ruby J.G."/>
            <person name="Reiff S.B."/>
            <person name="Swart E.C."/>
            <person name="Gosai S."/>
            <person name="Prabakaran S."/>
            <person name="Witkowska E."/>
            <person name="Larue G.E."/>
            <person name="Fisher S."/>
            <person name="Freeman R.M."/>
            <person name="Gunawardena J."/>
            <person name="Chu W."/>
            <person name="Stover N.A."/>
            <person name="Gregory B.D."/>
            <person name="Nowacki M."/>
            <person name="Derisi J."/>
            <person name="Roy S.W."/>
            <person name="Marshall W.F."/>
            <person name="Sood P."/>
        </authorList>
    </citation>
    <scope>NUCLEOTIDE SEQUENCE [LARGE SCALE GENOMIC DNA]</scope>
    <source>
        <strain evidence="13">WM001</strain>
    </source>
</reference>
<feature type="transmembrane region" description="Helical" evidence="10">
    <location>
        <begin position="219"/>
        <end position="241"/>
    </location>
</feature>
<keyword evidence="11" id="KW-0732">Signal</keyword>
<feature type="chain" id="PRO_5012842343" description="EGF-like domain-containing protein" evidence="11">
    <location>
        <begin position="18"/>
        <end position="577"/>
    </location>
</feature>
<evidence type="ECO:0000256" key="4">
    <source>
        <dbReference type="ARBA" id="ARBA00022989"/>
    </source>
</evidence>
<dbReference type="GO" id="GO:0051453">
    <property type="term" value="P:regulation of intracellular pH"/>
    <property type="evidence" value="ECO:0007669"/>
    <property type="project" value="TreeGrafter"/>
</dbReference>
<evidence type="ECO:0000313" key="13">
    <source>
        <dbReference type="EMBL" id="OMJ95390.1"/>
    </source>
</evidence>
<dbReference type="PROSITE" id="PS01186">
    <property type="entry name" value="EGF_2"/>
    <property type="match status" value="1"/>
</dbReference>
<dbReference type="AlphaFoldDB" id="A0A1R2D2F4"/>
<feature type="signal peptide" evidence="11">
    <location>
        <begin position="1"/>
        <end position="17"/>
    </location>
</feature>
<feature type="transmembrane region" description="Helical" evidence="10">
    <location>
        <begin position="153"/>
        <end position="171"/>
    </location>
</feature>
<gene>
    <name evidence="13" type="ORF">SteCoe_1320</name>
</gene>
<evidence type="ECO:0000256" key="10">
    <source>
        <dbReference type="SAM" id="Phobius"/>
    </source>
</evidence>
<dbReference type="PANTHER" id="PTHR10110">
    <property type="entry name" value="SODIUM/HYDROGEN EXCHANGER"/>
    <property type="match status" value="1"/>
</dbReference>
<evidence type="ECO:0000259" key="12">
    <source>
        <dbReference type="PROSITE" id="PS50026"/>
    </source>
</evidence>
<keyword evidence="5" id="KW-0915">Sodium</keyword>
<evidence type="ECO:0000256" key="9">
    <source>
        <dbReference type="PROSITE-ProRule" id="PRU00076"/>
    </source>
</evidence>
<keyword evidence="7 10" id="KW-0472">Membrane</keyword>
<feature type="transmembrane region" description="Helical" evidence="10">
    <location>
        <begin position="317"/>
        <end position="339"/>
    </location>
</feature>
<feature type="transmembrane region" description="Helical" evidence="10">
    <location>
        <begin position="431"/>
        <end position="453"/>
    </location>
</feature>
<sequence length="577" mass="64194">MLCILLISLASSSQVDLHNCIENCNKNGECHEVFMQEPQVNETSGANFMCRCYEGFTGISCNECEYGKYGLLCESCPENEGKICANQGICDMGRQGSGKCRCLSGFNPLTSCIEEKNFMEDWHQQTRVLSFLLISLLLCIVLMHAIQKLPKQFIPASCGAILLGIGIGLVYKFRFPEEELSETFSFDPQTFFLVILPPIMLEAGLSLKKSSFFANIGTIMIFAVPGTILTSLIFGFGLYFLCNTLGLYDLSLIECLLFALDPVATLSIFKAMDLDHNLQSIVLGESIINDAVAITFFKILATYQSEQAQWLEVSFEFLYVLIGSSVLGVIFGLLSALIFKYVDLRLESTIELALFTLLSYLPFLLCEALGISGILCLLFVGMSMNVYTMTWLSTDCSKAITSGFSIFSFICECFCFMYLGISITVASSELVISVIISSIVLMLISRGLVVFFFSSICNKYRSNQILFTHQCLIWLSGMRGAVAFSLALSFPSSNPDIIISTTQYMILFTIFSLSLGIFPILKGLHFIDNLTPIMRHSVNSLSESSEKPEDTRAWLEEINNKYLMKLFAKKNLVDQSS</sequence>
<evidence type="ECO:0000256" key="2">
    <source>
        <dbReference type="ARBA" id="ARBA00022448"/>
    </source>
</evidence>
<proteinExistence type="predicted"/>
<dbReference type="PANTHER" id="PTHR10110:SF187">
    <property type="entry name" value="SODIUM_HYDROGEN EXCHANGER"/>
    <property type="match status" value="1"/>
</dbReference>
<evidence type="ECO:0000256" key="1">
    <source>
        <dbReference type="ARBA" id="ARBA00004141"/>
    </source>
</evidence>
<accession>A0A1R2D2F4</accession>
<dbReference type="InterPro" id="IPR006153">
    <property type="entry name" value="Cation/H_exchanger_TM"/>
</dbReference>
<evidence type="ECO:0000256" key="3">
    <source>
        <dbReference type="ARBA" id="ARBA00022692"/>
    </source>
</evidence>
<keyword evidence="8" id="KW-0739">Sodium transport</keyword>
<organism evidence="13 14">
    <name type="scientific">Stentor coeruleus</name>
    <dbReference type="NCBI Taxonomy" id="5963"/>
    <lineage>
        <taxon>Eukaryota</taxon>
        <taxon>Sar</taxon>
        <taxon>Alveolata</taxon>
        <taxon>Ciliophora</taxon>
        <taxon>Postciliodesmatophora</taxon>
        <taxon>Heterotrichea</taxon>
        <taxon>Heterotrichida</taxon>
        <taxon>Stentoridae</taxon>
        <taxon>Stentor</taxon>
    </lineage>
</organism>
<keyword evidence="2" id="KW-0813">Transport</keyword>
<dbReference type="Pfam" id="PF00999">
    <property type="entry name" value="Na_H_Exchanger"/>
    <property type="match status" value="1"/>
</dbReference>
<feature type="transmembrane region" description="Helical" evidence="10">
    <location>
        <begin position="281"/>
        <end position="305"/>
    </location>
</feature>
<dbReference type="InterPro" id="IPR018422">
    <property type="entry name" value="Cation/H_exchanger_CPA1"/>
</dbReference>
<evidence type="ECO:0000256" key="8">
    <source>
        <dbReference type="ARBA" id="ARBA00023201"/>
    </source>
</evidence>
<dbReference type="Proteomes" id="UP000187209">
    <property type="component" value="Unassembled WGS sequence"/>
</dbReference>
<comment type="caution">
    <text evidence="9">Lacks conserved residue(s) required for the propagation of feature annotation.</text>
</comment>
<feature type="transmembrane region" description="Helical" evidence="10">
    <location>
        <begin position="128"/>
        <end position="146"/>
    </location>
</feature>
<keyword evidence="4 10" id="KW-1133">Transmembrane helix</keyword>
<dbReference type="PROSITE" id="PS01248">
    <property type="entry name" value="EGF_LAM_1"/>
    <property type="match status" value="1"/>
</dbReference>
<dbReference type="GO" id="GO:0015386">
    <property type="term" value="F:potassium:proton antiporter activity"/>
    <property type="evidence" value="ECO:0007669"/>
    <property type="project" value="TreeGrafter"/>
</dbReference>
<evidence type="ECO:0000256" key="5">
    <source>
        <dbReference type="ARBA" id="ARBA00023053"/>
    </source>
</evidence>
<dbReference type="InterPro" id="IPR004709">
    <property type="entry name" value="NaH_exchanger"/>
</dbReference>
<feature type="disulfide bond" evidence="9">
    <location>
        <begin position="52"/>
        <end position="61"/>
    </location>
</feature>
<dbReference type="OrthoDB" id="196264at2759"/>
<comment type="subcellular location">
    <subcellularLocation>
        <location evidence="1">Membrane</location>
        <topology evidence="1">Multi-pass membrane protein</topology>
    </subcellularLocation>
</comment>